<accession>A0A6P2CBB8</accession>
<feature type="domain" description="HTH asnC-type" evidence="4">
    <location>
        <begin position="189"/>
        <end position="239"/>
    </location>
</feature>
<evidence type="ECO:0000256" key="3">
    <source>
        <dbReference type="ARBA" id="ARBA00023163"/>
    </source>
</evidence>
<dbReference type="PANTHER" id="PTHR30154">
    <property type="entry name" value="LEUCINE-RESPONSIVE REGULATORY PROTEIN"/>
    <property type="match status" value="1"/>
</dbReference>
<dbReference type="CDD" id="cd00090">
    <property type="entry name" value="HTH_ARSR"/>
    <property type="match status" value="1"/>
</dbReference>
<dbReference type="EMBL" id="QRCM01000001">
    <property type="protein sequence ID" value="TXG90047.1"/>
    <property type="molecule type" value="Genomic_DNA"/>
</dbReference>
<dbReference type="Gene3D" id="3.30.70.920">
    <property type="match status" value="2"/>
</dbReference>
<evidence type="ECO:0000313" key="6">
    <source>
        <dbReference type="Proteomes" id="UP000471120"/>
    </source>
</evidence>
<evidence type="ECO:0000313" key="5">
    <source>
        <dbReference type="EMBL" id="TXG90047.1"/>
    </source>
</evidence>
<dbReference type="InterPro" id="IPR019885">
    <property type="entry name" value="Tscrpt_reg_HTH_AsnC-type_CS"/>
</dbReference>
<dbReference type="AlphaFoldDB" id="A0A6P2CBB8"/>
<evidence type="ECO:0000259" key="4">
    <source>
        <dbReference type="PROSITE" id="PS50956"/>
    </source>
</evidence>
<keyword evidence="3" id="KW-0804">Transcription</keyword>
<proteinExistence type="predicted"/>
<evidence type="ECO:0000256" key="2">
    <source>
        <dbReference type="ARBA" id="ARBA00023125"/>
    </source>
</evidence>
<dbReference type="SUPFAM" id="SSF54909">
    <property type="entry name" value="Dimeric alpha+beta barrel"/>
    <property type="match status" value="2"/>
</dbReference>
<dbReference type="RefSeq" id="WP_010837953.1">
    <property type="nucleotide sequence ID" value="NZ_QRCM01000001.1"/>
</dbReference>
<keyword evidence="2" id="KW-0238">DNA-binding</keyword>
<dbReference type="InterPro" id="IPR036388">
    <property type="entry name" value="WH-like_DNA-bd_sf"/>
</dbReference>
<dbReference type="SUPFAM" id="SSF46785">
    <property type="entry name" value="Winged helix' DNA-binding domain"/>
    <property type="match status" value="1"/>
</dbReference>
<dbReference type="InterPro" id="IPR019888">
    <property type="entry name" value="Tscrpt_reg_AsnC-like"/>
</dbReference>
<name>A0A6P2CBB8_9NOCA</name>
<dbReference type="GO" id="GO:0005829">
    <property type="term" value="C:cytosol"/>
    <property type="evidence" value="ECO:0007669"/>
    <property type="project" value="TreeGrafter"/>
</dbReference>
<evidence type="ECO:0000256" key="1">
    <source>
        <dbReference type="ARBA" id="ARBA00023015"/>
    </source>
</evidence>
<dbReference type="InterPro" id="IPR036390">
    <property type="entry name" value="WH_DNA-bd_sf"/>
</dbReference>
<dbReference type="InterPro" id="IPR000485">
    <property type="entry name" value="AsnC-type_HTH_dom"/>
</dbReference>
<dbReference type="Pfam" id="PF13412">
    <property type="entry name" value="HTH_24"/>
    <property type="match status" value="1"/>
</dbReference>
<dbReference type="InterPro" id="IPR019887">
    <property type="entry name" value="Tscrpt_reg_AsnC/Lrp_C"/>
</dbReference>
<dbReference type="Pfam" id="PF13404">
    <property type="entry name" value="HTH_AsnC-type"/>
    <property type="match status" value="1"/>
</dbReference>
<sequence length="342" mass="37344">MRISTDLDETDLEIVNCVQIAPRVTWNEIGSVLLIGPDAAARRWKRLAGVGLTWVTAYPQLSSWAKYHCLAFVGVDCELRARQSVVEDLERIPQVASVSQMSSGRDLWLIVLFDDLQELGRFLQGHLASLPGVRRTRTYAVSEVYSDGARWKLGALPRDSHQRLVAKSHGSHLEGPVVLAGGLRELACELARDGRASASALAQRLGTSASTVRRRLARLEDAGVLTFRCEVAQVLSGYRVIATYWARVPPGDLDDAARAIGAMPEVRLAATVTGTENLIMTAWHRTIGDTKEFEARVVGRCPTVDFVDSAIALQMNKRMGWILDGDGRGVAAVPIGGYAARE</sequence>
<dbReference type="PANTHER" id="PTHR30154:SF34">
    <property type="entry name" value="TRANSCRIPTIONAL REGULATOR AZLB"/>
    <property type="match status" value="1"/>
</dbReference>
<dbReference type="InterPro" id="IPR011008">
    <property type="entry name" value="Dimeric_a/b-barrel"/>
</dbReference>
<dbReference type="PROSITE" id="PS50956">
    <property type="entry name" value="HTH_ASNC_2"/>
    <property type="match status" value="1"/>
</dbReference>
<keyword evidence="1" id="KW-0805">Transcription regulation</keyword>
<dbReference type="PROSITE" id="PS00519">
    <property type="entry name" value="HTH_ASNC_1"/>
    <property type="match status" value="1"/>
</dbReference>
<comment type="caution">
    <text evidence="5">The sequence shown here is derived from an EMBL/GenBank/DDBJ whole genome shotgun (WGS) entry which is preliminary data.</text>
</comment>
<dbReference type="Gene3D" id="1.10.10.10">
    <property type="entry name" value="Winged helix-like DNA-binding domain superfamily/Winged helix DNA-binding domain"/>
    <property type="match status" value="2"/>
</dbReference>
<dbReference type="GO" id="GO:0043200">
    <property type="term" value="P:response to amino acid"/>
    <property type="evidence" value="ECO:0007669"/>
    <property type="project" value="TreeGrafter"/>
</dbReference>
<dbReference type="SMART" id="SM00344">
    <property type="entry name" value="HTH_ASNC"/>
    <property type="match status" value="2"/>
</dbReference>
<dbReference type="GO" id="GO:0043565">
    <property type="term" value="F:sequence-specific DNA binding"/>
    <property type="evidence" value="ECO:0007669"/>
    <property type="project" value="InterPro"/>
</dbReference>
<organism evidence="5 6">
    <name type="scientific">Rhodococcus rhodnii</name>
    <dbReference type="NCBI Taxonomy" id="38312"/>
    <lineage>
        <taxon>Bacteria</taxon>
        <taxon>Bacillati</taxon>
        <taxon>Actinomycetota</taxon>
        <taxon>Actinomycetes</taxon>
        <taxon>Mycobacteriales</taxon>
        <taxon>Nocardiaceae</taxon>
        <taxon>Rhodococcus</taxon>
    </lineage>
</organism>
<gene>
    <name evidence="5" type="ORF">DW322_07245</name>
</gene>
<protein>
    <submittedName>
        <fullName evidence="5">Lrp/AsnC family transcriptional regulator</fullName>
    </submittedName>
</protein>
<dbReference type="InterPro" id="IPR011991">
    <property type="entry name" value="ArsR-like_HTH"/>
</dbReference>
<dbReference type="Proteomes" id="UP000471120">
    <property type="component" value="Unassembled WGS sequence"/>
</dbReference>
<reference evidence="5 6" key="1">
    <citation type="submission" date="2018-07" db="EMBL/GenBank/DDBJ databases">
        <title>Genome sequence of Rhodococcus rhodnii ATCC 35071 from Rhodnius prolixus.</title>
        <authorList>
            <person name="Patel V."/>
            <person name="Vogel K.J."/>
        </authorList>
    </citation>
    <scope>NUCLEOTIDE SEQUENCE [LARGE SCALE GENOMIC DNA]</scope>
    <source>
        <strain evidence="5 6">ATCC 35071</strain>
    </source>
</reference>
<dbReference type="Pfam" id="PF01037">
    <property type="entry name" value="AsnC_trans_reg"/>
    <property type="match status" value="2"/>
</dbReference>